<protein>
    <submittedName>
        <fullName evidence="3">Uncharacterized protein</fullName>
    </submittedName>
</protein>
<keyword evidence="4" id="KW-1185">Reference proteome</keyword>
<feature type="transmembrane region" description="Helical" evidence="2">
    <location>
        <begin position="56"/>
        <end position="82"/>
    </location>
</feature>
<sequence>MINDRAPISQPLSSSNVAALQSIILEIAVDFVFYGVQVALFLAAAAALARKEGRAWILMMAIIALFISSTTGAAVDAILYLLQMPTFEVSPPDIKILFYRLYVTLAVSYRVNYLLSDAIVVWRAWVLWPHSRIARGLLSISMACSLSGAIVDGVWAVKSIWTGASAIRTLMITLPLLITNVFATVLVGIQVWIYRRDVRASLGPWSKRNGVEGVLMLLLESGLIYCAVWIVSLAINLLAPTNSFNAYGIVDKAFHTLAGIYPTFVVLAVSMQQRDASKSRTYNEGRNLPSLRFNSGSSPPPEDEEWAGTAITTHDLPGLLFSESESRPEDISLVARSQADRSC</sequence>
<evidence type="ECO:0000256" key="1">
    <source>
        <dbReference type="SAM" id="MobiDB-lite"/>
    </source>
</evidence>
<feature type="transmembrane region" description="Helical" evidence="2">
    <location>
        <begin position="214"/>
        <end position="238"/>
    </location>
</feature>
<feature type="transmembrane region" description="Helical" evidence="2">
    <location>
        <begin position="253"/>
        <end position="271"/>
    </location>
</feature>
<evidence type="ECO:0000313" key="4">
    <source>
        <dbReference type="Proteomes" id="UP000320762"/>
    </source>
</evidence>
<feature type="transmembrane region" description="Helical" evidence="2">
    <location>
        <begin position="31"/>
        <end position="49"/>
    </location>
</feature>
<feature type="transmembrane region" description="Helical" evidence="2">
    <location>
        <begin position="102"/>
        <end position="125"/>
    </location>
</feature>
<name>A0A550C520_9AGAR</name>
<feature type="transmembrane region" description="Helical" evidence="2">
    <location>
        <begin position="137"/>
        <end position="157"/>
    </location>
</feature>
<organism evidence="3 4">
    <name type="scientific">Schizophyllum amplum</name>
    <dbReference type="NCBI Taxonomy" id="97359"/>
    <lineage>
        <taxon>Eukaryota</taxon>
        <taxon>Fungi</taxon>
        <taxon>Dikarya</taxon>
        <taxon>Basidiomycota</taxon>
        <taxon>Agaricomycotina</taxon>
        <taxon>Agaricomycetes</taxon>
        <taxon>Agaricomycetidae</taxon>
        <taxon>Agaricales</taxon>
        <taxon>Schizophyllaceae</taxon>
        <taxon>Schizophyllum</taxon>
    </lineage>
</organism>
<dbReference type="EMBL" id="VDMD01000025">
    <property type="protein sequence ID" value="TRM59806.1"/>
    <property type="molecule type" value="Genomic_DNA"/>
</dbReference>
<keyword evidence="2" id="KW-0812">Transmembrane</keyword>
<keyword evidence="2" id="KW-1133">Transmembrane helix</keyword>
<reference evidence="3 4" key="1">
    <citation type="journal article" date="2019" name="New Phytol.">
        <title>Comparative genomics reveals unique wood-decay strategies and fruiting body development in the Schizophyllaceae.</title>
        <authorList>
            <person name="Almasi E."/>
            <person name="Sahu N."/>
            <person name="Krizsan K."/>
            <person name="Balint B."/>
            <person name="Kovacs G.M."/>
            <person name="Kiss B."/>
            <person name="Cseklye J."/>
            <person name="Drula E."/>
            <person name="Henrissat B."/>
            <person name="Nagy I."/>
            <person name="Chovatia M."/>
            <person name="Adam C."/>
            <person name="LaButti K."/>
            <person name="Lipzen A."/>
            <person name="Riley R."/>
            <person name="Grigoriev I.V."/>
            <person name="Nagy L.G."/>
        </authorList>
    </citation>
    <scope>NUCLEOTIDE SEQUENCE [LARGE SCALE GENOMIC DNA]</scope>
    <source>
        <strain evidence="3 4">NL-1724</strain>
    </source>
</reference>
<dbReference type="Proteomes" id="UP000320762">
    <property type="component" value="Unassembled WGS sequence"/>
</dbReference>
<dbReference type="AlphaFoldDB" id="A0A550C520"/>
<accession>A0A550C520</accession>
<gene>
    <name evidence="3" type="ORF">BD626DRAFT_143739</name>
</gene>
<dbReference type="OrthoDB" id="3174319at2759"/>
<evidence type="ECO:0000313" key="3">
    <source>
        <dbReference type="EMBL" id="TRM59806.1"/>
    </source>
</evidence>
<evidence type="ECO:0000256" key="2">
    <source>
        <dbReference type="SAM" id="Phobius"/>
    </source>
</evidence>
<feature type="region of interest" description="Disordered" evidence="1">
    <location>
        <begin position="324"/>
        <end position="343"/>
    </location>
</feature>
<feature type="region of interest" description="Disordered" evidence="1">
    <location>
        <begin position="278"/>
        <end position="309"/>
    </location>
</feature>
<feature type="transmembrane region" description="Helical" evidence="2">
    <location>
        <begin position="169"/>
        <end position="193"/>
    </location>
</feature>
<comment type="caution">
    <text evidence="3">The sequence shown here is derived from an EMBL/GenBank/DDBJ whole genome shotgun (WGS) entry which is preliminary data.</text>
</comment>
<proteinExistence type="predicted"/>
<keyword evidence="2" id="KW-0472">Membrane</keyword>